<sequence length="335" mass="36077">MRLYRSLALVATLLAFGVVALGAYVRLSDAGLGCPDWPGCYGHLLGVPDAPHEHAAAMQSFPGKPVESGKAWKEMVHRYFAGTLGLLILGLAILAWRPGIRDRTSPLLPTALLGIVGFQALLGMWTVTLLLKPVIVSAHLLGGMTTLGLLVWLMLRQISPRPVERPNSLRPLALLTLVAVIAQIALGGWTSSNYAALACTDFPTCQGSWLPTMDFGHAFALRRELGQTSDGGLLPFSALTAIHWTHRLGALAVLLSAGGLAIRLLRLPAWRRWGLWLAGLLTLQWCLGIANVLLSLPLPIAVAHNLGAAALLTATLALNFRLWHRPASREFAYLN</sequence>
<keyword evidence="10" id="KW-1015">Disulfide bond</keyword>
<comment type="subcellular location">
    <subcellularLocation>
        <location evidence="1">Membrane</location>
        <topology evidence="1">Multi-pass membrane protein</topology>
    </subcellularLocation>
</comment>
<protein>
    <submittedName>
        <fullName evidence="13">Cytochrome c oxidase assembly protein subunit 15</fullName>
    </submittedName>
</protein>
<comment type="pathway">
    <text evidence="11">Porphyrin-containing compound metabolism.</text>
</comment>
<comment type="caution">
    <text evidence="13">The sequence shown here is derived from an EMBL/GenBank/DDBJ whole genome shotgun (WGS) entry which is preliminary data.</text>
</comment>
<dbReference type="InterPro" id="IPR003780">
    <property type="entry name" value="COX15/CtaA_fam"/>
</dbReference>
<evidence type="ECO:0000256" key="9">
    <source>
        <dbReference type="ARBA" id="ARBA00023136"/>
    </source>
</evidence>
<name>A0A497XKZ1_9PROT</name>
<evidence type="ECO:0000256" key="3">
    <source>
        <dbReference type="ARBA" id="ARBA00022692"/>
    </source>
</evidence>
<evidence type="ECO:0000256" key="10">
    <source>
        <dbReference type="ARBA" id="ARBA00023157"/>
    </source>
</evidence>
<dbReference type="GO" id="GO:0016491">
    <property type="term" value="F:oxidoreductase activity"/>
    <property type="evidence" value="ECO:0007669"/>
    <property type="project" value="UniProtKB-KW"/>
</dbReference>
<dbReference type="PANTHER" id="PTHR35457:SF1">
    <property type="entry name" value="HEME A SYNTHASE"/>
    <property type="match status" value="1"/>
</dbReference>
<keyword evidence="8" id="KW-0350">Heme biosynthesis</keyword>
<evidence type="ECO:0000256" key="8">
    <source>
        <dbReference type="ARBA" id="ARBA00023133"/>
    </source>
</evidence>
<evidence type="ECO:0000256" key="6">
    <source>
        <dbReference type="ARBA" id="ARBA00023002"/>
    </source>
</evidence>
<dbReference type="EMBL" id="RCCI01000004">
    <property type="protein sequence ID" value="RLJ67975.1"/>
    <property type="molecule type" value="Genomic_DNA"/>
</dbReference>
<feature type="transmembrane region" description="Helical" evidence="12">
    <location>
        <begin position="79"/>
        <end position="96"/>
    </location>
</feature>
<feature type="transmembrane region" description="Helical" evidence="12">
    <location>
        <begin position="167"/>
        <end position="186"/>
    </location>
</feature>
<evidence type="ECO:0000256" key="11">
    <source>
        <dbReference type="ARBA" id="ARBA00023444"/>
    </source>
</evidence>
<proteinExistence type="predicted"/>
<dbReference type="PANTHER" id="PTHR35457">
    <property type="entry name" value="HEME A SYNTHASE"/>
    <property type="match status" value="1"/>
</dbReference>
<reference evidence="13 14" key="1">
    <citation type="submission" date="2018-10" db="EMBL/GenBank/DDBJ databases">
        <title>Genomic Encyclopedia of Type Strains, Phase IV (KMG-IV): sequencing the most valuable type-strain genomes for metagenomic binning, comparative biology and taxonomic classification.</title>
        <authorList>
            <person name="Goeker M."/>
        </authorList>
    </citation>
    <scope>NUCLEOTIDE SEQUENCE [LARGE SCALE GENOMIC DNA]</scope>
    <source>
        <strain evidence="13 14">DSM 26916</strain>
    </source>
</reference>
<keyword evidence="14" id="KW-1185">Reference proteome</keyword>
<keyword evidence="7" id="KW-0408">Iron</keyword>
<feature type="transmembrane region" description="Helical" evidence="12">
    <location>
        <begin position="274"/>
        <end position="294"/>
    </location>
</feature>
<evidence type="ECO:0000256" key="2">
    <source>
        <dbReference type="ARBA" id="ARBA00022475"/>
    </source>
</evidence>
<dbReference type="AlphaFoldDB" id="A0A497XKZ1"/>
<feature type="transmembrane region" description="Helical" evidence="12">
    <location>
        <begin position="108"/>
        <end position="128"/>
    </location>
</feature>
<dbReference type="RefSeq" id="WP_121239914.1">
    <property type="nucleotide sequence ID" value="NZ_BHVV01000001.1"/>
</dbReference>
<keyword evidence="3 12" id="KW-0812">Transmembrane</keyword>
<dbReference type="OrthoDB" id="1447144at2"/>
<feature type="transmembrane region" description="Helical" evidence="12">
    <location>
        <begin position="244"/>
        <end position="262"/>
    </location>
</feature>
<organism evidence="13 14">
    <name type="scientific">Sulfurisoma sediminicola</name>
    <dbReference type="NCBI Taxonomy" id="1381557"/>
    <lineage>
        <taxon>Bacteria</taxon>
        <taxon>Pseudomonadati</taxon>
        <taxon>Pseudomonadota</taxon>
        <taxon>Betaproteobacteria</taxon>
        <taxon>Nitrosomonadales</taxon>
        <taxon>Sterolibacteriaceae</taxon>
        <taxon>Sulfurisoma</taxon>
    </lineage>
</organism>
<keyword evidence="2" id="KW-1003">Cell membrane</keyword>
<dbReference type="GO" id="GO:0006784">
    <property type="term" value="P:heme A biosynthetic process"/>
    <property type="evidence" value="ECO:0007669"/>
    <property type="project" value="InterPro"/>
</dbReference>
<dbReference type="Pfam" id="PF02628">
    <property type="entry name" value="COX15-CtaA"/>
    <property type="match status" value="1"/>
</dbReference>
<accession>A0A497XKZ1</accession>
<feature type="transmembrane region" description="Helical" evidence="12">
    <location>
        <begin position="134"/>
        <end position="155"/>
    </location>
</feature>
<evidence type="ECO:0000256" key="7">
    <source>
        <dbReference type="ARBA" id="ARBA00023004"/>
    </source>
</evidence>
<keyword evidence="4" id="KW-0479">Metal-binding</keyword>
<evidence type="ECO:0000256" key="5">
    <source>
        <dbReference type="ARBA" id="ARBA00022989"/>
    </source>
</evidence>
<dbReference type="InterPro" id="IPR050450">
    <property type="entry name" value="COX15/CtaA_HemeA_synthase"/>
</dbReference>
<feature type="transmembrane region" description="Helical" evidence="12">
    <location>
        <begin position="300"/>
        <end position="320"/>
    </location>
</feature>
<dbReference type="GO" id="GO:0046872">
    <property type="term" value="F:metal ion binding"/>
    <property type="evidence" value="ECO:0007669"/>
    <property type="project" value="UniProtKB-KW"/>
</dbReference>
<keyword evidence="5 12" id="KW-1133">Transmembrane helix</keyword>
<gene>
    <name evidence="13" type="ORF">DFR35_0529</name>
</gene>
<dbReference type="Proteomes" id="UP000268908">
    <property type="component" value="Unassembled WGS sequence"/>
</dbReference>
<evidence type="ECO:0000256" key="4">
    <source>
        <dbReference type="ARBA" id="ARBA00022723"/>
    </source>
</evidence>
<evidence type="ECO:0000313" key="14">
    <source>
        <dbReference type="Proteomes" id="UP000268908"/>
    </source>
</evidence>
<evidence type="ECO:0000256" key="1">
    <source>
        <dbReference type="ARBA" id="ARBA00004141"/>
    </source>
</evidence>
<evidence type="ECO:0000256" key="12">
    <source>
        <dbReference type="SAM" id="Phobius"/>
    </source>
</evidence>
<keyword evidence="6" id="KW-0560">Oxidoreductase</keyword>
<dbReference type="GO" id="GO:0016020">
    <property type="term" value="C:membrane"/>
    <property type="evidence" value="ECO:0007669"/>
    <property type="project" value="UniProtKB-SubCell"/>
</dbReference>
<keyword evidence="9 12" id="KW-0472">Membrane</keyword>
<evidence type="ECO:0000313" key="13">
    <source>
        <dbReference type="EMBL" id="RLJ67975.1"/>
    </source>
</evidence>